<dbReference type="SUPFAM" id="SSF46785">
    <property type="entry name" value="Winged helix' DNA-binding domain"/>
    <property type="match status" value="1"/>
</dbReference>
<dbReference type="InterPro" id="IPR058163">
    <property type="entry name" value="LysR-type_TF_proteobact-type"/>
</dbReference>
<evidence type="ECO:0000256" key="1">
    <source>
        <dbReference type="ARBA" id="ARBA00009437"/>
    </source>
</evidence>
<comment type="similarity">
    <text evidence="1">Belongs to the LysR transcriptional regulatory family.</text>
</comment>
<dbReference type="GO" id="GO:0043565">
    <property type="term" value="F:sequence-specific DNA binding"/>
    <property type="evidence" value="ECO:0007669"/>
    <property type="project" value="TreeGrafter"/>
</dbReference>
<dbReference type="Pfam" id="PF03466">
    <property type="entry name" value="LysR_substrate"/>
    <property type="match status" value="1"/>
</dbReference>
<dbReference type="AlphaFoldDB" id="A0A7H0HLN2"/>
<dbReference type="EMBL" id="CP060790">
    <property type="protein sequence ID" value="QNP61448.1"/>
    <property type="molecule type" value="Genomic_DNA"/>
</dbReference>
<keyword evidence="7" id="KW-1185">Reference proteome</keyword>
<evidence type="ECO:0000259" key="5">
    <source>
        <dbReference type="PROSITE" id="PS50931"/>
    </source>
</evidence>
<evidence type="ECO:0000256" key="2">
    <source>
        <dbReference type="ARBA" id="ARBA00023015"/>
    </source>
</evidence>
<dbReference type="InterPro" id="IPR005119">
    <property type="entry name" value="LysR_subst-bd"/>
</dbReference>
<dbReference type="Gene3D" id="3.40.190.290">
    <property type="match status" value="1"/>
</dbReference>
<evidence type="ECO:0000313" key="6">
    <source>
        <dbReference type="EMBL" id="QNP61448.1"/>
    </source>
</evidence>
<sequence>MQWDDVRYFLALSRQGSLSAAARALGVEHSTVSRRVGQLEATLRLRLFDRLPRGWVPTAEGQRLIAGAQALEAEMLAFERDASSARGGLRGTVRLSVPPLLLQHVLMPLLAPWPTLYPEIALDLVGENRQSRLAQGEAEIALRLAAPTDEGLIARPLAEVGYALYTARERPLPAPPEQVFIGFDRSMGDLPKRAWMDAHAAGRRMALRSNDFVAMQQAARAGWGIAMLPRFLGQADPLLMPVPGAPAVPSQPLYLMMHPGLRRSERVQAMVRFLVQAFGARAPELA</sequence>
<dbReference type="Pfam" id="PF00126">
    <property type="entry name" value="HTH_1"/>
    <property type="match status" value="1"/>
</dbReference>
<dbReference type="Gene3D" id="1.10.10.10">
    <property type="entry name" value="Winged helix-like DNA-binding domain superfamily/Winged helix DNA-binding domain"/>
    <property type="match status" value="1"/>
</dbReference>
<keyword evidence="2" id="KW-0805">Transcription regulation</keyword>
<keyword evidence="3" id="KW-0238">DNA-binding</keyword>
<gene>
    <name evidence="6" type="ORF">H9L24_20785</name>
</gene>
<dbReference type="InterPro" id="IPR036388">
    <property type="entry name" value="WH-like_DNA-bd_sf"/>
</dbReference>
<keyword evidence="4" id="KW-0804">Transcription</keyword>
<reference evidence="6 7" key="1">
    <citation type="submission" date="2020-08" db="EMBL/GenBank/DDBJ databases">
        <title>Genome sequence of Acidovorax monticola KACC 19171T.</title>
        <authorList>
            <person name="Hyun D.-W."/>
            <person name="Bae J.-W."/>
        </authorList>
    </citation>
    <scope>NUCLEOTIDE SEQUENCE [LARGE SCALE GENOMIC DNA]</scope>
    <source>
        <strain evidence="6 7">KACC 19171</strain>
    </source>
</reference>
<evidence type="ECO:0000256" key="4">
    <source>
        <dbReference type="ARBA" id="ARBA00023163"/>
    </source>
</evidence>
<name>A0A7H0HLN2_9BURK</name>
<dbReference type="SUPFAM" id="SSF53850">
    <property type="entry name" value="Periplasmic binding protein-like II"/>
    <property type="match status" value="1"/>
</dbReference>
<feature type="domain" description="HTH lysR-type" evidence="5">
    <location>
        <begin position="1"/>
        <end position="58"/>
    </location>
</feature>
<proteinExistence type="inferred from homology"/>
<dbReference type="PROSITE" id="PS50931">
    <property type="entry name" value="HTH_LYSR"/>
    <property type="match status" value="1"/>
</dbReference>
<evidence type="ECO:0000256" key="3">
    <source>
        <dbReference type="ARBA" id="ARBA00023125"/>
    </source>
</evidence>
<dbReference type="GO" id="GO:0006351">
    <property type="term" value="P:DNA-templated transcription"/>
    <property type="evidence" value="ECO:0007669"/>
    <property type="project" value="TreeGrafter"/>
</dbReference>
<organism evidence="6 7">
    <name type="scientific">Paenacidovorax monticola</name>
    <dbReference type="NCBI Taxonomy" id="1926868"/>
    <lineage>
        <taxon>Bacteria</taxon>
        <taxon>Pseudomonadati</taxon>
        <taxon>Pseudomonadota</taxon>
        <taxon>Betaproteobacteria</taxon>
        <taxon>Burkholderiales</taxon>
        <taxon>Comamonadaceae</taxon>
        <taxon>Paenacidovorax</taxon>
    </lineage>
</organism>
<dbReference type="PANTHER" id="PTHR30537">
    <property type="entry name" value="HTH-TYPE TRANSCRIPTIONAL REGULATOR"/>
    <property type="match status" value="1"/>
</dbReference>
<dbReference type="InterPro" id="IPR036390">
    <property type="entry name" value="WH_DNA-bd_sf"/>
</dbReference>
<protein>
    <submittedName>
        <fullName evidence="6">LysR family transcriptional regulator</fullName>
    </submittedName>
</protein>
<dbReference type="KEGG" id="amon:H9L24_20785"/>
<dbReference type="Proteomes" id="UP000516057">
    <property type="component" value="Chromosome"/>
</dbReference>
<accession>A0A7H0HLN2</accession>
<dbReference type="GO" id="GO:0003700">
    <property type="term" value="F:DNA-binding transcription factor activity"/>
    <property type="evidence" value="ECO:0007669"/>
    <property type="project" value="InterPro"/>
</dbReference>
<dbReference type="InterPro" id="IPR000847">
    <property type="entry name" value="LysR_HTH_N"/>
</dbReference>
<dbReference type="PANTHER" id="PTHR30537:SF3">
    <property type="entry name" value="TRANSCRIPTIONAL REGULATORY PROTEIN"/>
    <property type="match status" value="1"/>
</dbReference>
<evidence type="ECO:0000313" key="7">
    <source>
        <dbReference type="Proteomes" id="UP000516057"/>
    </source>
</evidence>